<reference evidence="3 4" key="1">
    <citation type="submission" date="2024-01" db="EMBL/GenBank/DDBJ databases">
        <title>The genomes of 5 underutilized Papilionoideae crops provide insights into root nodulation and disease resistanc.</title>
        <authorList>
            <person name="Jiang F."/>
        </authorList>
    </citation>
    <scope>NUCLEOTIDE SEQUENCE [LARGE SCALE GENOMIC DNA]</scope>
    <source>
        <strain evidence="3">JINMINGXINNONG_FW02</strain>
        <tissue evidence="3">Leaves</tissue>
    </source>
</reference>
<comment type="similarity">
    <text evidence="1">Belongs to the PC-esterase family. TBL subfamily.</text>
</comment>
<protein>
    <recommendedName>
        <fullName evidence="2">Trichome birefringence-like C-terminal domain-containing protein</fullName>
    </recommendedName>
</protein>
<keyword evidence="4" id="KW-1185">Reference proteome</keyword>
<feature type="domain" description="Trichome birefringence-like C-terminal" evidence="2">
    <location>
        <begin position="28"/>
        <end position="63"/>
    </location>
</feature>
<sequence length="68" mass="7844">MQETLVWGKVGQFWDPSNLEDHFQRSWKDGRPSIYGTGGHRGLDCSHWCLPGVPDTWNVLLYDALIQK</sequence>
<dbReference type="AlphaFoldDB" id="A0AAN9R6V6"/>
<dbReference type="InterPro" id="IPR026057">
    <property type="entry name" value="TBL_C"/>
</dbReference>
<proteinExistence type="inferred from homology"/>
<evidence type="ECO:0000313" key="3">
    <source>
        <dbReference type="EMBL" id="KAK7364550.1"/>
    </source>
</evidence>
<dbReference type="Pfam" id="PF13839">
    <property type="entry name" value="PC-Esterase"/>
    <property type="match status" value="1"/>
</dbReference>
<evidence type="ECO:0000313" key="4">
    <source>
        <dbReference type="Proteomes" id="UP001374584"/>
    </source>
</evidence>
<dbReference type="EMBL" id="JAYMYR010000005">
    <property type="protein sequence ID" value="KAK7364550.1"/>
    <property type="molecule type" value="Genomic_DNA"/>
</dbReference>
<evidence type="ECO:0000259" key="2">
    <source>
        <dbReference type="Pfam" id="PF13839"/>
    </source>
</evidence>
<dbReference type="Proteomes" id="UP001374584">
    <property type="component" value="Unassembled WGS sequence"/>
</dbReference>
<gene>
    <name evidence="3" type="ORF">VNO80_13287</name>
</gene>
<dbReference type="GO" id="GO:0016740">
    <property type="term" value="F:transferase activity"/>
    <property type="evidence" value="ECO:0007669"/>
    <property type="project" value="InterPro"/>
</dbReference>
<name>A0AAN9R6V6_PHACN</name>
<evidence type="ECO:0000256" key="1">
    <source>
        <dbReference type="ARBA" id="ARBA00007727"/>
    </source>
</evidence>
<accession>A0AAN9R6V6</accession>
<organism evidence="3 4">
    <name type="scientific">Phaseolus coccineus</name>
    <name type="common">Scarlet runner bean</name>
    <name type="synonym">Phaseolus multiflorus</name>
    <dbReference type="NCBI Taxonomy" id="3886"/>
    <lineage>
        <taxon>Eukaryota</taxon>
        <taxon>Viridiplantae</taxon>
        <taxon>Streptophyta</taxon>
        <taxon>Embryophyta</taxon>
        <taxon>Tracheophyta</taxon>
        <taxon>Spermatophyta</taxon>
        <taxon>Magnoliopsida</taxon>
        <taxon>eudicotyledons</taxon>
        <taxon>Gunneridae</taxon>
        <taxon>Pentapetalae</taxon>
        <taxon>rosids</taxon>
        <taxon>fabids</taxon>
        <taxon>Fabales</taxon>
        <taxon>Fabaceae</taxon>
        <taxon>Papilionoideae</taxon>
        <taxon>50 kb inversion clade</taxon>
        <taxon>NPAAA clade</taxon>
        <taxon>indigoferoid/millettioid clade</taxon>
        <taxon>Phaseoleae</taxon>
        <taxon>Phaseolus</taxon>
    </lineage>
</organism>
<comment type="caution">
    <text evidence="3">The sequence shown here is derived from an EMBL/GenBank/DDBJ whole genome shotgun (WGS) entry which is preliminary data.</text>
</comment>